<feature type="coiled-coil region" evidence="1">
    <location>
        <begin position="96"/>
        <end position="158"/>
    </location>
</feature>
<feature type="compositionally biased region" description="Polar residues" evidence="2">
    <location>
        <begin position="188"/>
        <end position="219"/>
    </location>
</feature>
<gene>
    <name evidence="3" type="ORF">TTHERM_00474810</name>
</gene>
<proteinExistence type="predicted"/>
<keyword evidence="1" id="KW-0175">Coiled coil</keyword>
<dbReference type="KEGG" id="tet:TTHERM_00474810"/>
<organism evidence="3 4">
    <name type="scientific">Tetrahymena thermophila (strain SB210)</name>
    <dbReference type="NCBI Taxonomy" id="312017"/>
    <lineage>
        <taxon>Eukaryota</taxon>
        <taxon>Sar</taxon>
        <taxon>Alveolata</taxon>
        <taxon>Ciliophora</taxon>
        <taxon>Intramacronucleata</taxon>
        <taxon>Oligohymenophorea</taxon>
        <taxon>Hymenostomatida</taxon>
        <taxon>Tetrahymenina</taxon>
        <taxon>Tetrahymenidae</taxon>
        <taxon>Tetrahymena</taxon>
    </lineage>
</organism>
<evidence type="ECO:0000256" key="1">
    <source>
        <dbReference type="SAM" id="Coils"/>
    </source>
</evidence>
<dbReference type="EMBL" id="GG662472">
    <property type="protein sequence ID" value="EAS03718.2"/>
    <property type="molecule type" value="Genomic_DNA"/>
</dbReference>
<accession>I7MM02</accession>
<dbReference type="InParanoid" id="I7MM02"/>
<feature type="region of interest" description="Disordered" evidence="2">
    <location>
        <begin position="187"/>
        <end position="267"/>
    </location>
</feature>
<name>I7MM02_TETTS</name>
<dbReference type="Proteomes" id="UP000009168">
    <property type="component" value="Unassembled WGS sequence"/>
</dbReference>
<sequence length="267" mass="31513">MGFVISLIRGKLKNIELRIIPRDLVEFILFPNVEVSYRMNLKQDYVQGVEKLDTNAWEVDLINDKTRQLAQKIKEKISQTHKKEKKQIPQEENLQAEMEQKQLRKILSKISGLKNKLLQRQKDIDIQKKEMQGLKLKKDKIQLQVDIMNQMIREEEEKYHAYRNFDFTYVTKTYKLVDVKQQAKKKFTSSSQAHKLSQLSLSMSRPQSSNNNPQLSQIKAESIRQRDNSKYFSQYVSEDATPSRRNHYKGKAQTPISQQNKNKELIL</sequence>
<evidence type="ECO:0000313" key="4">
    <source>
        <dbReference type="Proteomes" id="UP000009168"/>
    </source>
</evidence>
<evidence type="ECO:0000313" key="3">
    <source>
        <dbReference type="EMBL" id="EAS03718.2"/>
    </source>
</evidence>
<dbReference type="AlphaFoldDB" id="I7MM02"/>
<reference evidence="4" key="1">
    <citation type="journal article" date="2006" name="PLoS Biol.">
        <title>Macronuclear genome sequence of the ciliate Tetrahymena thermophila, a model eukaryote.</title>
        <authorList>
            <person name="Eisen J.A."/>
            <person name="Coyne R.S."/>
            <person name="Wu M."/>
            <person name="Wu D."/>
            <person name="Thiagarajan M."/>
            <person name="Wortman J.R."/>
            <person name="Badger J.H."/>
            <person name="Ren Q."/>
            <person name="Amedeo P."/>
            <person name="Jones K.M."/>
            <person name="Tallon L.J."/>
            <person name="Delcher A.L."/>
            <person name="Salzberg S.L."/>
            <person name="Silva J.C."/>
            <person name="Haas B.J."/>
            <person name="Majoros W.H."/>
            <person name="Farzad M."/>
            <person name="Carlton J.M."/>
            <person name="Smith R.K. Jr."/>
            <person name="Garg J."/>
            <person name="Pearlman R.E."/>
            <person name="Karrer K.M."/>
            <person name="Sun L."/>
            <person name="Manning G."/>
            <person name="Elde N.C."/>
            <person name="Turkewitz A.P."/>
            <person name="Asai D.J."/>
            <person name="Wilkes D.E."/>
            <person name="Wang Y."/>
            <person name="Cai H."/>
            <person name="Collins K."/>
            <person name="Stewart B.A."/>
            <person name="Lee S.R."/>
            <person name="Wilamowska K."/>
            <person name="Weinberg Z."/>
            <person name="Ruzzo W.L."/>
            <person name="Wloga D."/>
            <person name="Gaertig J."/>
            <person name="Frankel J."/>
            <person name="Tsao C.-C."/>
            <person name="Gorovsky M.A."/>
            <person name="Keeling P.J."/>
            <person name="Waller R.F."/>
            <person name="Patron N.J."/>
            <person name="Cherry J.M."/>
            <person name="Stover N.A."/>
            <person name="Krieger C.J."/>
            <person name="del Toro C."/>
            <person name="Ryder H.F."/>
            <person name="Williamson S.C."/>
            <person name="Barbeau R.A."/>
            <person name="Hamilton E.P."/>
            <person name="Orias E."/>
        </authorList>
    </citation>
    <scope>NUCLEOTIDE SEQUENCE [LARGE SCALE GENOMIC DNA]</scope>
    <source>
        <strain evidence="4">SB210</strain>
    </source>
</reference>
<dbReference type="RefSeq" id="XP_001023963.2">
    <property type="nucleotide sequence ID" value="XM_001023963.2"/>
</dbReference>
<protein>
    <submittedName>
        <fullName evidence="3">Uncharacterized protein</fullName>
    </submittedName>
</protein>
<evidence type="ECO:0000256" key="2">
    <source>
        <dbReference type="SAM" id="MobiDB-lite"/>
    </source>
</evidence>
<keyword evidence="4" id="KW-1185">Reference proteome</keyword>
<dbReference type="GeneID" id="7841965"/>